<comment type="subunit">
    <text evidence="12">Interacts with ISCU and HSPA9 to form an iron-sulfur transfer complex. Interacts with SDHAF1 (via the first LYR motif); the interaction recruits the iron-sulfur transfer complex composed of HSC20, HSPA9 and ISCU and mediates the incorporation of iron-sulfur clusters into SDHB which also interacts with HSC20. Interacts with the cytoplasmic form of ISCU and with CIA complex member CIAO1 (via LYR motif).</text>
</comment>
<evidence type="ECO:0000256" key="8">
    <source>
        <dbReference type="ARBA" id="ARBA00023186"/>
    </source>
</evidence>
<keyword evidence="8" id="KW-0143">Chaperone</keyword>
<dbReference type="GO" id="GO:0005739">
    <property type="term" value="C:mitochondrion"/>
    <property type="evidence" value="ECO:0007669"/>
    <property type="project" value="UniProtKB-SubCell"/>
</dbReference>
<keyword evidence="6" id="KW-0479">Metal-binding</keyword>
<dbReference type="SUPFAM" id="SSF46565">
    <property type="entry name" value="Chaperone J-domain"/>
    <property type="match status" value="1"/>
</dbReference>
<dbReference type="RefSeq" id="XP_028269688.1">
    <property type="nucleotide sequence ID" value="XM_028413887.1"/>
</dbReference>
<sequence>MFCVNSLRIVCSSRAAVHPRWLTTNRLCVSKAVTCMSTSCHNKDTWDSKTNFRGQERELFNYTKQVSTTRKCSTSQVKLNCWNCKQLLERTPTFFCMSCNVVQPPEESTSFFKLMDCDHTFTVDTQKLQKRYLQLQRSLHPDNFSQKSAKEQEYSESQSALVNKAYNTLLKPLSRGLYMLELEGMRIEEGTDPGADSDFLMELMEINEALDEAQTAEAAERIGQDTKGKLADLTEQIDTTLRKGELEAAKALLVQMKYYANIEEKVKEKLSEFM</sequence>
<dbReference type="GO" id="GO:0051087">
    <property type="term" value="F:protein-folding chaperone binding"/>
    <property type="evidence" value="ECO:0007669"/>
    <property type="project" value="InterPro"/>
</dbReference>
<comment type="subcellular location">
    <subcellularLocation>
        <location evidence="2">Cytoplasm</location>
    </subcellularLocation>
    <subcellularLocation>
        <location evidence="1">Mitochondrion</location>
    </subcellularLocation>
</comment>
<dbReference type="GO" id="GO:0046872">
    <property type="term" value="F:metal ion binding"/>
    <property type="evidence" value="ECO:0007669"/>
    <property type="project" value="UniProtKB-KW"/>
</dbReference>
<dbReference type="GO" id="GO:0001671">
    <property type="term" value="F:ATPase activator activity"/>
    <property type="evidence" value="ECO:0007669"/>
    <property type="project" value="InterPro"/>
</dbReference>
<feature type="domain" description="J" evidence="14">
    <location>
        <begin position="110"/>
        <end position="182"/>
    </location>
</feature>
<dbReference type="SUPFAM" id="SSF47144">
    <property type="entry name" value="HSC20 (HSCB), C-terminal oligomerisation domain"/>
    <property type="match status" value="1"/>
</dbReference>
<evidence type="ECO:0000256" key="7">
    <source>
        <dbReference type="ARBA" id="ARBA00023128"/>
    </source>
</evidence>
<dbReference type="GO" id="GO:0044571">
    <property type="term" value="P:[2Fe-2S] cluster assembly"/>
    <property type="evidence" value="ECO:0007669"/>
    <property type="project" value="InterPro"/>
</dbReference>
<dbReference type="CDD" id="cd06257">
    <property type="entry name" value="DnaJ"/>
    <property type="match status" value="1"/>
</dbReference>
<evidence type="ECO:0000256" key="12">
    <source>
        <dbReference type="ARBA" id="ARBA00065697"/>
    </source>
</evidence>
<evidence type="ECO:0000256" key="5">
    <source>
        <dbReference type="ARBA" id="ARBA00022490"/>
    </source>
</evidence>
<evidence type="ECO:0000256" key="4">
    <source>
        <dbReference type="ARBA" id="ARBA00010476"/>
    </source>
</evidence>
<dbReference type="InterPro" id="IPR036869">
    <property type="entry name" value="J_dom_sf"/>
</dbReference>
<protein>
    <recommendedName>
        <fullName evidence="13">Iron-sulfur cluster co-chaperone protein HscB</fullName>
    </recommendedName>
</protein>
<evidence type="ECO:0000256" key="1">
    <source>
        <dbReference type="ARBA" id="ARBA00004173"/>
    </source>
</evidence>
<evidence type="ECO:0000256" key="6">
    <source>
        <dbReference type="ARBA" id="ARBA00022723"/>
    </source>
</evidence>
<dbReference type="PROSITE" id="PS50076">
    <property type="entry name" value="DNAJ_2"/>
    <property type="match status" value="1"/>
</dbReference>
<evidence type="ECO:0000256" key="10">
    <source>
        <dbReference type="ARBA" id="ARBA00058496"/>
    </source>
</evidence>
<comment type="function">
    <text evidence="10">Acts as a co-chaperone in iron-sulfur cluster assembly in the cytoplasm. Also mediates complex formation between components of the cytosolic iron-sulfur biogenesis pathway and the CIA targeting complex composed of CIAO1, DIPK1B/FAM69B and MMS19 by binding directly to the scaffold protein ISCU and to CIAO1. This facilitates iron-sulfur cluster insertion into a number of cytoplasmic and nuclear proteins including POLD1, ELP3, DPYD and PPAT.</text>
</comment>
<dbReference type="NCBIfam" id="TIGR00714">
    <property type="entry name" value="hscB"/>
    <property type="match status" value="1"/>
</dbReference>
<evidence type="ECO:0000313" key="15">
    <source>
        <dbReference type="Proteomes" id="UP000515145"/>
    </source>
</evidence>
<evidence type="ECO:0000259" key="14">
    <source>
        <dbReference type="PROSITE" id="PS50076"/>
    </source>
</evidence>
<comment type="function">
    <text evidence="9">Acts as a co-chaperone in iron-sulfur cluster assembly in mitochondria. Required for incorporation of iron-sulfur clusters into SDHB, the iron-sulfur protein subunit of succinate dehydrogenase that is involved in complex II of the mitochondrial electron transport chain. Recruited to SDHB by interaction with SDHAF1 which first binds SDHB and then recruits the iron-sulfur transfer complex formed by HSC20, HSPA9 and ISCU through direct binding to HSC20. Plays an essential role in hematopoiesis.</text>
</comment>
<reference evidence="16" key="1">
    <citation type="submission" date="2025-08" db="UniProtKB">
        <authorList>
            <consortium name="RefSeq"/>
        </authorList>
    </citation>
    <scope>IDENTIFICATION</scope>
</reference>
<evidence type="ECO:0000256" key="3">
    <source>
        <dbReference type="ARBA" id="ARBA00005151"/>
    </source>
</evidence>
<proteinExistence type="inferred from homology"/>
<dbReference type="FunFam" id="1.20.1280.20:FF:000002">
    <property type="entry name" value="HscB mitochondrial iron-sulfur cluster co-chaperone"/>
    <property type="match status" value="1"/>
</dbReference>
<evidence type="ECO:0000256" key="9">
    <source>
        <dbReference type="ARBA" id="ARBA00054586"/>
    </source>
</evidence>
<dbReference type="HAMAP" id="MF_00682">
    <property type="entry name" value="HscB"/>
    <property type="match status" value="1"/>
</dbReference>
<dbReference type="InParanoid" id="A0A6P7IZC0"/>
<comment type="subunit">
    <text evidence="11">Homodimer. Interacts with ISCU (cytoplasmic form); this interaction stabilizes the (Fe-S) clusters on ISCU. Interacts with the CIA complex member CIAO1 (via LYR motif).</text>
</comment>
<dbReference type="CTD" id="150274"/>
<evidence type="ECO:0000256" key="13">
    <source>
        <dbReference type="ARBA" id="ARBA00073563"/>
    </source>
</evidence>
<dbReference type="GO" id="GO:0051259">
    <property type="term" value="P:protein complex oligomerization"/>
    <property type="evidence" value="ECO:0007669"/>
    <property type="project" value="InterPro"/>
</dbReference>
<dbReference type="AlphaFoldDB" id="A0A6P7IZC0"/>
<keyword evidence="15" id="KW-1185">Reference proteome</keyword>
<dbReference type="Pfam" id="PF07743">
    <property type="entry name" value="HSCB_C"/>
    <property type="match status" value="1"/>
</dbReference>
<dbReference type="InterPro" id="IPR004640">
    <property type="entry name" value="HscB"/>
</dbReference>
<evidence type="ECO:0000256" key="11">
    <source>
        <dbReference type="ARBA" id="ARBA00065241"/>
    </source>
</evidence>
<dbReference type="Gene3D" id="1.10.287.110">
    <property type="entry name" value="DnaJ domain"/>
    <property type="match status" value="1"/>
</dbReference>
<accession>A0A6P7IZC0</accession>
<dbReference type="Gene3D" id="1.20.1280.20">
    <property type="entry name" value="HscB, C-terminal domain"/>
    <property type="match status" value="1"/>
</dbReference>
<evidence type="ECO:0000313" key="16">
    <source>
        <dbReference type="RefSeq" id="XP_028269688.1"/>
    </source>
</evidence>
<dbReference type="OrthoDB" id="448954at2759"/>
<dbReference type="GeneID" id="114441107"/>
<name>A0A6P7IZC0_9TELE</name>
<dbReference type="PANTHER" id="PTHR14021">
    <property type="entry name" value="IRON-SULFUR CLUSTER CO-CHAPERONE PROTEIN HSCB"/>
    <property type="match status" value="1"/>
</dbReference>
<dbReference type="Proteomes" id="UP000515145">
    <property type="component" value="Chromosome 9"/>
</dbReference>
<dbReference type="FunFam" id="1.10.287.110:FF:000042">
    <property type="entry name" value="Iron-sulfur cluster co-chaperone protein HscB, mitochondrial"/>
    <property type="match status" value="1"/>
</dbReference>
<dbReference type="SMART" id="SM00271">
    <property type="entry name" value="DnaJ"/>
    <property type="match status" value="1"/>
</dbReference>
<dbReference type="InterPro" id="IPR036386">
    <property type="entry name" value="HscB_C_sf"/>
</dbReference>
<organism evidence="15 16">
    <name type="scientific">Parambassis ranga</name>
    <name type="common">Indian glassy fish</name>
    <dbReference type="NCBI Taxonomy" id="210632"/>
    <lineage>
        <taxon>Eukaryota</taxon>
        <taxon>Metazoa</taxon>
        <taxon>Chordata</taxon>
        <taxon>Craniata</taxon>
        <taxon>Vertebrata</taxon>
        <taxon>Euteleostomi</taxon>
        <taxon>Actinopterygii</taxon>
        <taxon>Neopterygii</taxon>
        <taxon>Teleostei</taxon>
        <taxon>Neoteleostei</taxon>
        <taxon>Acanthomorphata</taxon>
        <taxon>Ovalentaria</taxon>
        <taxon>Ambassidae</taxon>
        <taxon>Parambassis</taxon>
    </lineage>
</organism>
<dbReference type="InterPro" id="IPR009073">
    <property type="entry name" value="HscB_oligo_C"/>
</dbReference>
<keyword evidence="5" id="KW-0963">Cytoplasm</keyword>
<gene>
    <name evidence="16" type="primary">hscb</name>
</gene>
<evidence type="ECO:0000256" key="2">
    <source>
        <dbReference type="ARBA" id="ARBA00004496"/>
    </source>
</evidence>
<keyword evidence="7" id="KW-0496">Mitochondrion</keyword>
<dbReference type="PANTHER" id="PTHR14021:SF15">
    <property type="entry name" value="IRON-SULFUR CLUSTER CO-CHAPERONE PROTEIN HSCB"/>
    <property type="match status" value="1"/>
</dbReference>
<comment type="pathway">
    <text evidence="3">Cofactor biosynthesis; iron-sulfur cluster biosynthesis.</text>
</comment>
<dbReference type="FunCoup" id="A0A6P7IZC0">
    <property type="interactions" value="1252"/>
</dbReference>
<dbReference type="InterPro" id="IPR001623">
    <property type="entry name" value="DnaJ_domain"/>
</dbReference>
<comment type="similarity">
    <text evidence="4">Belongs to the HscB family.</text>
</comment>